<feature type="repeat" description="TPR" evidence="3">
    <location>
        <begin position="202"/>
        <end position="235"/>
    </location>
</feature>
<keyword evidence="1" id="KW-0677">Repeat</keyword>
<dbReference type="Gene3D" id="1.25.40.10">
    <property type="entry name" value="Tetratricopeptide repeat domain"/>
    <property type="match status" value="4"/>
</dbReference>
<keyword evidence="5" id="KW-1185">Reference proteome</keyword>
<dbReference type="HOGENOM" id="CLU_003728_2_1_10"/>
<dbReference type="InterPro" id="IPR011990">
    <property type="entry name" value="TPR-like_helical_dom_sf"/>
</dbReference>
<organism evidence="4 5">
    <name type="scientific">Bernardetia litoralis (strain ATCC 23117 / DSM 6794 / NBRC 15988 / NCIMB 1366 / Fx l1 / Sio-4)</name>
    <name type="common">Flexibacter litoralis</name>
    <dbReference type="NCBI Taxonomy" id="880071"/>
    <lineage>
        <taxon>Bacteria</taxon>
        <taxon>Pseudomonadati</taxon>
        <taxon>Bacteroidota</taxon>
        <taxon>Cytophagia</taxon>
        <taxon>Cytophagales</taxon>
        <taxon>Bernardetiaceae</taxon>
        <taxon>Bernardetia</taxon>
    </lineage>
</organism>
<dbReference type="SUPFAM" id="SSF48452">
    <property type="entry name" value="TPR-like"/>
    <property type="match status" value="1"/>
</dbReference>
<evidence type="ECO:0000256" key="1">
    <source>
        <dbReference type="ARBA" id="ARBA00022737"/>
    </source>
</evidence>
<sequence length="384" mass="44832">MKNILLSLFIIGFLFCSCKEEVKEDLLTKAWEEINNENYQLAEEYCNRILSSSDTLPVDSLKEIYLARHSARVMQDKWQLCLEDCQKMIELGDTSNSTKSMLGQAHYFLKNYDTAIELYKGLIDSDLKDLEANFQIGDIYRLKNETDSAYKYYTASIEKRPINNALAYNRRGRLYSEDKLYKEALLDFDSAISQLEGSEHQCLAYTLRGEVYYQLEEIDKALRDFDNSIELCQDLVSPYYHKGFIYAQQNQKSAALENYKKAVDLDSTRLDIYWNMSRIYKKLGNKQELIYCYSAILKQEPANYSALELRGFIYSHLGDYESAIKDFDKIINADIEETDKDQTYELRGIVYLRLDKDEQACNDFYKSVSLGNKEAQRRIDLVCK</sequence>
<proteinExistence type="predicted"/>
<keyword evidence="2 3" id="KW-0802">TPR repeat</keyword>
<dbReference type="Pfam" id="PF13414">
    <property type="entry name" value="TPR_11"/>
    <property type="match status" value="1"/>
</dbReference>
<dbReference type="STRING" id="880071.Fleli_1865"/>
<dbReference type="Pfam" id="PF13432">
    <property type="entry name" value="TPR_16"/>
    <property type="match status" value="1"/>
</dbReference>
<feature type="repeat" description="TPR" evidence="3">
    <location>
        <begin position="304"/>
        <end position="337"/>
    </location>
</feature>
<dbReference type="AlphaFoldDB" id="I4AJX7"/>
<evidence type="ECO:0000256" key="2">
    <source>
        <dbReference type="ARBA" id="ARBA00022803"/>
    </source>
</evidence>
<dbReference type="InterPro" id="IPR019734">
    <property type="entry name" value="TPR_rpt"/>
</dbReference>
<dbReference type="EMBL" id="CP003345">
    <property type="protein sequence ID" value="AFM04262.1"/>
    <property type="molecule type" value="Genomic_DNA"/>
</dbReference>
<name>I4AJX7_BERLS</name>
<feature type="repeat" description="TPR" evidence="3">
    <location>
        <begin position="130"/>
        <end position="163"/>
    </location>
</feature>
<feature type="repeat" description="TPR" evidence="3">
    <location>
        <begin position="236"/>
        <end position="269"/>
    </location>
</feature>
<accession>I4AJX7</accession>
<dbReference type="SMART" id="SM00028">
    <property type="entry name" value="TPR"/>
    <property type="match status" value="8"/>
</dbReference>
<dbReference type="KEGG" id="fli:Fleli_1865"/>
<protein>
    <submittedName>
        <fullName evidence="4">Tetratricopeptide repeat protein</fullName>
    </submittedName>
</protein>
<dbReference type="PROSITE" id="PS51257">
    <property type="entry name" value="PROKAR_LIPOPROTEIN"/>
    <property type="match status" value="1"/>
</dbReference>
<dbReference type="RefSeq" id="WP_014797714.1">
    <property type="nucleotide sequence ID" value="NC_018018.1"/>
</dbReference>
<reference evidence="5" key="1">
    <citation type="submission" date="2012-06" db="EMBL/GenBank/DDBJ databases">
        <title>The complete genome of Flexibacter litoralis DSM 6794.</title>
        <authorList>
            <person name="Lucas S."/>
            <person name="Copeland A."/>
            <person name="Lapidus A."/>
            <person name="Glavina del Rio T."/>
            <person name="Dalin E."/>
            <person name="Tice H."/>
            <person name="Bruce D."/>
            <person name="Goodwin L."/>
            <person name="Pitluck S."/>
            <person name="Peters L."/>
            <person name="Ovchinnikova G."/>
            <person name="Lu M."/>
            <person name="Kyrpides N."/>
            <person name="Mavromatis K."/>
            <person name="Ivanova N."/>
            <person name="Brettin T."/>
            <person name="Detter J.C."/>
            <person name="Han C."/>
            <person name="Larimer F."/>
            <person name="Land M."/>
            <person name="Hauser L."/>
            <person name="Markowitz V."/>
            <person name="Cheng J.-F."/>
            <person name="Hugenholtz P."/>
            <person name="Woyke T."/>
            <person name="Wu D."/>
            <person name="Spring S."/>
            <person name="Lang E."/>
            <person name="Kopitz M."/>
            <person name="Brambilla E."/>
            <person name="Klenk H.-P."/>
            <person name="Eisen J.A."/>
        </authorList>
    </citation>
    <scope>NUCLEOTIDE SEQUENCE [LARGE SCALE GENOMIC DNA]</scope>
    <source>
        <strain evidence="5">ATCC 23117 / DSM 6794 / NBRC 15988 / NCIMB 1366 / Sio-4</strain>
    </source>
</reference>
<dbReference type="Pfam" id="PF13181">
    <property type="entry name" value="TPR_8"/>
    <property type="match status" value="1"/>
</dbReference>
<dbReference type="PANTHER" id="PTHR44858:SF1">
    <property type="entry name" value="UDP-N-ACETYLGLUCOSAMINE--PEPTIDE N-ACETYLGLUCOSAMINYLTRANSFERASE SPINDLY-RELATED"/>
    <property type="match status" value="1"/>
</dbReference>
<dbReference type="InterPro" id="IPR050498">
    <property type="entry name" value="Ycf3"/>
</dbReference>
<gene>
    <name evidence="4" type="ordered locus">Fleli_1865</name>
</gene>
<evidence type="ECO:0000313" key="4">
    <source>
        <dbReference type="EMBL" id="AFM04262.1"/>
    </source>
</evidence>
<dbReference type="Proteomes" id="UP000006054">
    <property type="component" value="Chromosome"/>
</dbReference>
<dbReference type="PANTHER" id="PTHR44858">
    <property type="entry name" value="TETRATRICOPEPTIDE REPEAT PROTEIN 6"/>
    <property type="match status" value="1"/>
</dbReference>
<dbReference type="eggNOG" id="COG0457">
    <property type="taxonomic scope" value="Bacteria"/>
</dbReference>
<evidence type="ECO:0000313" key="5">
    <source>
        <dbReference type="Proteomes" id="UP000006054"/>
    </source>
</evidence>
<evidence type="ECO:0000256" key="3">
    <source>
        <dbReference type="PROSITE-ProRule" id="PRU00339"/>
    </source>
</evidence>
<dbReference type="OrthoDB" id="1523318at2"/>
<dbReference type="PROSITE" id="PS50005">
    <property type="entry name" value="TPR"/>
    <property type="match status" value="4"/>
</dbReference>